<dbReference type="GO" id="GO:0006338">
    <property type="term" value="P:chromatin remodeling"/>
    <property type="evidence" value="ECO:0007669"/>
    <property type="project" value="TreeGrafter"/>
</dbReference>
<keyword evidence="1 2" id="KW-0103">Bromodomain</keyword>
<dbReference type="EMBL" id="KN847319">
    <property type="protein sequence ID" value="KIW55807.1"/>
    <property type="molecule type" value="Genomic_DNA"/>
</dbReference>
<evidence type="ECO:0000313" key="5">
    <source>
        <dbReference type="EMBL" id="KIW55807.1"/>
    </source>
</evidence>
<dbReference type="AlphaFoldDB" id="A0A0D2D090"/>
<dbReference type="PROSITE" id="PS50014">
    <property type="entry name" value="BROMODOMAIN_2"/>
    <property type="match status" value="1"/>
</dbReference>
<dbReference type="GeneID" id="25326437"/>
<dbReference type="PANTHER" id="PTHR22880">
    <property type="entry name" value="FALZ-RELATED BROMODOMAIN-CONTAINING PROTEINS"/>
    <property type="match status" value="1"/>
</dbReference>
<dbReference type="GO" id="GO:0000785">
    <property type="term" value="C:chromatin"/>
    <property type="evidence" value="ECO:0007669"/>
    <property type="project" value="TreeGrafter"/>
</dbReference>
<protein>
    <recommendedName>
        <fullName evidence="4">Bromo domain-containing protein</fullName>
    </recommendedName>
</protein>
<evidence type="ECO:0000256" key="1">
    <source>
        <dbReference type="ARBA" id="ARBA00023117"/>
    </source>
</evidence>
<dbReference type="Pfam" id="PF00439">
    <property type="entry name" value="Bromodomain"/>
    <property type="match status" value="1"/>
</dbReference>
<keyword evidence="6" id="KW-1185">Reference proteome</keyword>
<dbReference type="PRINTS" id="PR00503">
    <property type="entry name" value="BROMODOMAIN"/>
</dbReference>
<dbReference type="InterPro" id="IPR050935">
    <property type="entry name" value="Bromo_chromatin_reader"/>
</dbReference>
<accession>A0A0D2D090</accession>
<dbReference type="Gene3D" id="1.20.920.10">
    <property type="entry name" value="Bromodomain-like"/>
    <property type="match status" value="1"/>
</dbReference>
<feature type="compositionally biased region" description="Polar residues" evidence="3">
    <location>
        <begin position="81"/>
        <end position="94"/>
    </location>
</feature>
<dbReference type="Proteomes" id="UP000054342">
    <property type="component" value="Unassembled WGS sequence"/>
</dbReference>
<proteinExistence type="predicted"/>
<dbReference type="InterPro" id="IPR036427">
    <property type="entry name" value="Bromodomain-like_sf"/>
</dbReference>
<dbReference type="GO" id="GO:0005634">
    <property type="term" value="C:nucleus"/>
    <property type="evidence" value="ECO:0007669"/>
    <property type="project" value="TreeGrafter"/>
</dbReference>
<evidence type="ECO:0000256" key="2">
    <source>
        <dbReference type="PROSITE-ProRule" id="PRU00035"/>
    </source>
</evidence>
<dbReference type="SMART" id="SM00297">
    <property type="entry name" value="BROMO"/>
    <property type="match status" value="1"/>
</dbReference>
<dbReference type="InterPro" id="IPR001487">
    <property type="entry name" value="Bromodomain"/>
</dbReference>
<feature type="region of interest" description="Disordered" evidence="3">
    <location>
        <begin position="75"/>
        <end position="96"/>
    </location>
</feature>
<dbReference type="OrthoDB" id="4120673at2759"/>
<dbReference type="GO" id="GO:0006355">
    <property type="term" value="P:regulation of DNA-templated transcription"/>
    <property type="evidence" value="ECO:0007669"/>
    <property type="project" value="TreeGrafter"/>
</dbReference>
<organism evidence="5 6">
    <name type="scientific">Exophiala xenobiotica</name>
    <dbReference type="NCBI Taxonomy" id="348802"/>
    <lineage>
        <taxon>Eukaryota</taxon>
        <taxon>Fungi</taxon>
        <taxon>Dikarya</taxon>
        <taxon>Ascomycota</taxon>
        <taxon>Pezizomycotina</taxon>
        <taxon>Eurotiomycetes</taxon>
        <taxon>Chaetothyriomycetidae</taxon>
        <taxon>Chaetothyriales</taxon>
        <taxon>Herpotrichiellaceae</taxon>
        <taxon>Exophiala</taxon>
    </lineage>
</organism>
<gene>
    <name evidence="5" type="ORF">PV05_04529</name>
</gene>
<evidence type="ECO:0000256" key="3">
    <source>
        <dbReference type="SAM" id="MobiDB-lite"/>
    </source>
</evidence>
<sequence>MEGFCIKCHIVIPQIQGEYCFKCGTRLFVRPSESQIGFATDLVVGTPATVDVGPPSGEDSTDFPRAAETRGVLPFLEPKSTDGTNYPPLQSQLSGAGDEDTILVRRRTIPDRIQPDIDSGLRVQSTQGIGLQELGRIDRHNLEQSYAEQPPKGEAVNRSTFPSYSFVNRIPRSRDARSRSPARLGSEELGSRHRDHRHSSTSLYSDSRARGSPTPVTSLEELSLDETITPARLTHMKRAISNLKTSKFSENFRKPVDYVALSLPSYPKIIKTPIDLETIDRKLKDKRYTMLSEFVADFGLIVDNCARFNGPEHSITQIGRKMQMGFRNQMRKLPPATTH</sequence>
<dbReference type="SUPFAM" id="SSF47370">
    <property type="entry name" value="Bromodomain"/>
    <property type="match status" value="1"/>
</dbReference>
<evidence type="ECO:0000259" key="4">
    <source>
        <dbReference type="PROSITE" id="PS50014"/>
    </source>
</evidence>
<dbReference type="RefSeq" id="XP_013316391.1">
    <property type="nucleotide sequence ID" value="XM_013460937.1"/>
</dbReference>
<dbReference type="HOGENOM" id="CLU_818996_0_0_1"/>
<name>A0A0D2D090_9EURO</name>
<feature type="domain" description="Bromo" evidence="4">
    <location>
        <begin position="244"/>
        <end position="316"/>
    </location>
</feature>
<reference evidence="5 6" key="1">
    <citation type="submission" date="2015-01" db="EMBL/GenBank/DDBJ databases">
        <title>The Genome Sequence of Exophiala xenobiotica CBS118157.</title>
        <authorList>
            <consortium name="The Broad Institute Genomics Platform"/>
            <person name="Cuomo C."/>
            <person name="de Hoog S."/>
            <person name="Gorbushina A."/>
            <person name="Stielow B."/>
            <person name="Teixiera M."/>
            <person name="Abouelleil A."/>
            <person name="Chapman S.B."/>
            <person name="Priest M."/>
            <person name="Young S.K."/>
            <person name="Wortman J."/>
            <person name="Nusbaum C."/>
            <person name="Birren B."/>
        </authorList>
    </citation>
    <scope>NUCLEOTIDE SEQUENCE [LARGE SCALE GENOMIC DNA]</scope>
    <source>
        <strain evidence="5 6">CBS 118157</strain>
    </source>
</reference>
<feature type="region of interest" description="Disordered" evidence="3">
    <location>
        <begin position="167"/>
        <end position="223"/>
    </location>
</feature>
<evidence type="ECO:0000313" key="6">
    <source>
        <dbReference type="Proteomes" id="UP000054342"/>
    </source>
</evidence>
<dbReference type="STRING" id="348802.A0A0D2D090"/>
<dbReference type="PANTHER" id="PTHR22880:SF225">
    <property type="entry name" value="BROMODOMAIN-CONTAINING PROTEIN BET-1-RELATED"/>
    <property type="match status" value="1"/>
</dbReference>